<evidence type="ECO:0000313" key="1">
    <source>
        <dbReference type="EMBL" id="OGM90297.1"/>
    </source>
</evidence>
<dbReference type="STRING" id="1802555.A2755_03855"/>
<dbReference type="EMBL" id="MGIP01000026">
    <property type="protein sequence ID" value="OGM90297.1"/>
    <property type="molecule type" value="Genomic_DNA"/>
</dbReference>
<name>A0A1F8DNU7_9BACT</name>
<proteinExistence type="predicted"/>
<dbReference type="AlphaFoldDB" id="A0A1F8DNU7"/>
<comment type="caution">
    <text evidence="1">The sequence shown here is derived from an EMBL/GenBank/DDBJ whole genome shotgun (WGS) entry which is preliminary data.</text>
</comment>
<evidence type="ECO:0000313" key="2">
    <source>
        <dbReference type="Proteomes" id="UP000177029"/>
    </source>
</evidence>
<sequence length="230" mass="25701">MLKNILIGALVVVVIALAAFVLIPKGQETNPQVVYSPAVSSSPEVSPPMLSPTAKSTLSAITPNAQLKNTFSINNGETKDWKTYVNNEYKIRLRYPAYIKINPPEPSLEVYEDGNIVRITHLVIDLTIQSIDAFYQPSLGRNRTISEIINSESPSWVNTVRDVVIGGKKGVETTRKWKNGLIVKTYYLPRFGNDLYTASSFFIFTYDYDANSEKVEVPTNTQILASVEFF</sequence>
<dbReference type="Proteomes" id="UP000177029">
    <property type="component" value="Unassembled WGS sequence"/>
</dbReference>
<protein>
    <submittedName>
        <fullName evidence="1">Uncharacterized protein</fullName>
    </submittedName>
</protein>
<organism evidence="1 2">
    <name type="scientific">Candidatus Wolfebacteria bacterium RIFCSPHIGHO2_01_FULL_48_22</name>
    <dbReference type="NCBI Taxonomy" id="1802555"/>
    <lineage>
        <taxon>Bacteria</taxon>
        <taxon>Candidatus Wolfeibacteriota</taxon>
    </lineage>
</organism>
<accession>A0A1F8DNU7</accession>
<reference evidence="1 2" key="1">
    <citation type="journal article" date="2016" name="Nat. Commun.">
        <title>Thousands of microbial genomes shed light on interconnected biogeochemical processes in an aquifer system.</title>
        <authorList>
            <person name="Anantharaman K."/>
            <person name="Brown C.T."/>
            <person name="Hug L.A."/>
            <person name="Sharon I."/>
            <person name="Castelle C.J."/>
            <person name="Probst A.J."/>
            <person name="Thomas B.C."/>
            <person name="Singh A."/>
            <person name="Wilkins M.J."/>
            <person name="Karaoz U."/>
            <person name="Brodie E.L."/>
            <person name="Williams K.H."/>
            <person name="Hubbard S.S."/>
            <person name="Banfield J.F."/>
        </authorList>
    </citation>
    <scope>NUCLEOTIDE SEQUENCE [LARGE SCALE GENOMIC DNA]</scope>
</reference>
<gene>
    <name evidence="1" type="ORF">A2755_03855</name>
</gene>